<evidence type="ECO:0000256" key="8">
    <source>
        <dbReference type="ARBA" id="ARBA00023136"/>
    </source>
</evidence>
<dbReference type="RefSeq" id="WP_345339665.1">
    <property type="nucleotide sequence ID" value="NZ_BAABLI010000011.1"/>
</dbReference>
<feature type="transmembrane region" description="Helical" evidence="9">
    <location>
        <begin position="76"/>
        <end position="100"/>
    </location>
</feature>
<dbReference type="PANTHER" id="PTHR30588:SF0">
    <property type="entry name" value="BRANCHED-CHAIN AMINO ACID PERMEASE BRNQ"/>
    <property type="match status" value="1"/>
</dbReference>
<evidence type="ECO:0000256" key="1">
    <source>
        <dbReference type="ARBA" id="ARBA00004651"/>
    </source>
</evidence>
<proteinExistence type="inferred from homology"/>
<comment type="function">
    <text evidence="9">Component of the transport system for branched-chain amino acids.</text>
</comment>
<feature type="transmembrane region" description="Helical" evidence="9">
    <location>
        <begin position="120"/>
        <end position="140"/>
    </location>
</feature>
<evidence type="ECO:0000256" key="6">
    <source>
        <dbReference type="ARBA" id="ARBA00022970"/>
    </source>
</evidence>
<feature type="transmembrane region" description="Helical" evidence="9">
    <location>
        <begin position="12"/>
        <end position="29"/>
    </location>
</feature>
<evidence type="ECO:0000256" key="3">
    <source>
        <dbReference type="ARBA" id="ARBA00022448"/>
    </source>
</evidence>
<evidence type="ECO:0000313" key="11">
    <source>
        <dbReference type="Proteomes" id="UP001597380"/>
    </source>
</evidence>
<dbReference type="EMBL" id="JBHUHT010000014">
    <property type="protein sequence ID" value="MFD2097026.1"/>
    <property type="molecule type" value="Genomic_DNA"/>
</dbReference>
<dbReference type="Proteomes" id="UP001597380">
    <property type="component" value="Unassembled WGS sequence"/>
</dbReference>
<comment type="subcellular location">
    <subcellularLocation>
        <location evidence="9">Cell inner membrane</location>
        <topology evidence="9">Multi-pass membrane protein</topology>
    </subcellularLocation>
    <subcellularLocation>
        <location evidence="1">Cell membrane</location>
        <topology evidence="1">Multi-pass membrane protein</topology>
    </subcellularLocation>
</comment>
<sequence>MSRPLNTADTLGLGFMLLAFFLGAGNWIFPPMAGQLAGQEVVPATLGFLITAVGLPLLGVVSIAAAKGGLAQLGRYLPPSASLLLAMAIYVVMVPGFGVPRTALVAFEMGFKPFFEDVDQSLLLAGFSVTYFALALWLAFNPGKLLNRVGKLIAPMMLVLIAVLGFVVFTSPLAPVGEGSGEFVETPFTKGFLEGYMTMDLLAAMLFGVLITNTLADKGVVAQRHQYASLTLGGMIAALGLASVYIILFYLGATSHEVASSSENGGEIFSRYMLSSMGLEGQIVLALVVGLACLTTAVGGTSAFAEYLSERWPQLKYRPTLMVLVVICTLVANVGLSKLINALIPVLFTVYPVAIVVVLLNLISKYLPAPTKAFRWGVGVALLFGIFDGAKFLGWTDNLPGVEWLTYIPMFSLGLGWLLPVVVVVTVSCLLGKELSSQPATENGDI</sequence>
<comment type="similarity">
    <text evidence="2 9">Belongs to the branched chain amino acid transporter family.</text>
</comment>
<keyword evidence="7 9" id="KW-1133">Transmembrane helix</keyword>
<evidence type="ECO:0000256" key="2">
    <source>
        <dbReference type="ARBA" id="ARBA00008540"/>
    </source>
</evidence>
<dbReference type="PANTHER" id="PTHR30588">
    <property type="entry name" value="BRANCHED-CHAIN AMINO ACID TRANSPORT SYSTEM 2 CARRIER PROTEIN"/>
    <property type="match status" value="1"/>
</dbReference>
<keyword evidence="8 9" id="KW-0472">Membrane</keyword>
<keyword evidence="11" id="KW-1185">Reference proteome</keyword>
<keyword evidence="5 9" id="KW-0812">Transmembrane</keyword>
<feature type="transmembrane region" description="Helical" evidence="9">
    <location>
        <begin position="374"/>
        <end position="395"/>
    </location>
</feature>
<feature type="transmembrane region" description="Helical" evidence="9">
    <location>
        <begin position="195"/>
        <end position="215"/>
    </location>
</feature>
<gene>
    <name evidence="10" type="primary">brnQ</name>
    <name evidence="10" type="ORF">ACFSJ3_13600</name>
</gene>
<feature type="transmembrane region" description="Helical" evidence="9">
    <location>
        <begin position="152"/>
        <end position="175"/>
    </location>
</feature>
<feature type="transmembrane region" description="Helical" evidence="9">
    <location>
        <begin position="407"/>
        <end position="431"/>
    </location>
</feature>
<organism evidence="10 11">
    <name type="scientific">Corallincola platygyrae</name>
    <dbReference type="NCBI Taxonomy" id="1193278"/>
    <lineage>
        <taxon>Bacteria</taxon>
        <taxon>Pseudomonadati</taxon>
        <taxon>Pseudomonadota</taxon>
        <taxon>Gammaproteobacteria</taxon>
        <taxon>Alteromonadales</taxon>
        <taxon>Psychromonadaceae</taxon>
        <taxon>Corallincola</taxon>
    </lineage>
</organism>
<feature type="transmembrane region" description="Helical" evidence="9">
    <location>
        <begin position="227"/>
        <end position="251"/>
    </location>
</feature>
<comment type="caution">
    <text evidence="10">The sequence shown here is derived from an EMBL/GenBank/DDBJ whole genome shotgun (WGS) entry which is preliminary data.</text>
</comment>
<dbReference type="NCBIfam" id="TIGR00796">
    <property type="entry name" value="livcs"/>
    <property type="match status" value="1"/>
</dbReference>
<evidence type="ECO:0000313" key="10">
    <source>
        <dbReference type="EMBL" id="MFD2097026.1"/>
    </source>
</evidence>
<evidence type="ECO:0000256" key="7">
    <source>
        <dbReference type="ARBA" id="ARBA00022989"/>
    </source>
</evidence>
<feature type="transmembrane region" description="Helical" evidence="9">
    <location>
        <begin position="41"/>
        <end position="64"/>
    </location>
</feature>
<accession>A0ABW4XN90</accession>
<reference evidence="11" key="1">
    <citation type="journal article" date="2019" name="Int. J. Syst. Evol. Microbiol.">
        <title>The Global Catalogue of Microorganisms (GCM) 10K type strain sequencing project: providing services to taxonomists for standard genome sequencing and annotation.</title>
        <authorList>
            <consortium name="The Broad Institute Genomics Platform"/>
            <consortium name="The Broad Institute Genome Sequencing Center for Infectious Disease"/>
            <person name="Wu L."/>
            <person name="Ma J."/>
        </authorList>
    </citation>
    <scope>NUCLEOTIDE SEQUENCE [LARGE SCALE GENOMIC DNA]</scope>
    <source>
        <strain evidence="11">CGMCC 1.10992</strain>
    </source>
</reference>
<evidence type="ECO:0000256" key="4">
    <source>
        <dbReference type="ARBA" id="ARBA00022475"/>
    </source>
</evidence>
<evidence type="ECO:0000256" key="5">
    <source>
        <dbReference type="ARBA" id="ARBA00022692"/>
    </source>
</evidence>
<name>A0ABW4XN90_9GAMM</name>
<keyword evidence="3 9" id="KW-0813">Transport</keyword>
<keyword evidence="4" id="KW-1003">Cell membrane</keyword>
<dbReference type="Pfam" id="PF05525">
    <property type="entry name" value="Branch_AA_trans"/>
    <property type="match status" value="1"/>
</dbReference>
<keyword evidence="6 9" id="KW-0029">Amino-acid transport</keyword>
<feature type="transmembrane region" description="Helical" evidence="9">
    <location>
        <begin position="317"/>
        <end position="336"/>
    </location>
</feature>
<feature type="transmembrane region" description="Helical" evidence="9">
    <location>
        <begin position="283"/>
        <end position="305"/>
    </location>
</feature>
<protein>
    <recommendedName>
        <fullName evidence="9">Branched-chain amino acid transport system carrier protein</fullName>
    </recommendedName>
</protein>
<evidence type="ECO:0000256" key="9">
    <source>
        <dbReference type="RuleBase" id="RU362122"/>
    </source>
</evidence>
<dbReference type="InterPro" id="IPR004685">
    <property type="entry name" value="Brnchd-chn_aa_trnsp_Livcs"/>
</dbReference>
<feature type="transmembrane region" description="Helical" evidence="9">
    <location>
        <begin position="342"/>
        <end position="362"/>
    </location>
</feature>